<evidence type="ECO:0000259" key="2">
    <source>
        <dbReference type="SMART" id="SM00854"/>
    </source>
</evidence>
<dbReference type="SMART" id="SM00854">
    <property type="entry name" value="PGA_cap"/>
    <property type="match status" value="1"/>
</dbReference>
<dbReference type="PANTHER" id="PTHR33393">
    <property type="entry name" value="POLYGLUTAMINE SYNTHESIS ACCESSORY PROTEIN RV0574C-RELATED"/>
    <property type="match status" value="1"/>
</dbReference>
<evidence type="ECO:0000313" key="3">
    <source>
        <dbReference type="EMBL" id="CAA9541835.1"/>
    </source>
</evidence>
<comment type="similarity">
    <text evidence="1">Belongs to the CapA family.</text>
</comment>
<dbReference type="EMBL" id="CADCWC010000291">
    <property type="protein sequence ID" value="CAA9541835.1"/>
    <property type="molecule type" value="Genomic_DNA"/>
</dbReference>
<sequence length="370" mass="38152">MAATIGGVTAWAATAGSDREGTEAQAATARGGSAAGATTVAPARAAEESAPITIGWAGDAVPASDAFGLPSDPSVLFRDVRAVLRRPDLMVGNLEGTLTTRGASKCPGGSGGSCYAFRSPPSYARLFADAGFDVLNLANNHASDYGPVGLADTRRALEGAKIAHTGAPGQVTVRTVKGVKVAVVGFASYTWSAPLNEPRAVRSLVRKAATQADLVVVAVDGGAEGSDRQHVPQGREDYLGENRGDLRAFARTAIDAGADLVVGSGPHVLRGLEVYKGRLVAYSTGNFVGWRTFALSGALSQSCVLQVTLRADGRWVRGRIVPTRLVGDGAAALDPDRQAVRVMRSLSQADFGNRAPRIADTGAITLASRS</sequence>
<dbReference type="InterPro" id="IPR052169">
    <property type="entry name" value="CW_Biosynth-Accessory"/>
</dbReference>
<dbReference type="Gene3D" id="3.60.21.10">
    <property type="match status" value="1"/>
</dbReference>
<evidence type="ECO:0000256" key="1">
    <source>
        <dbReference type="ARBA" id="ARBA00005662"/>
    </source>
</evidence>
<proteinExistence type="inferred from homology"/>
<feature type="domain" description="Capsule synthesis protein CapA" evidence="2">
    <location>
        <begin position="53"/>
        <end position="291"/>
    </location>
</feature>
<dbReference type="InterPro" id="IPR029052">
    <property type="entry name" value="Metallo-depent_PP-like"/>
</dbReference>
<dbReference type="CDD" id="cd07381">
    <property type="entry name" value="MPP_CapA"/>
    <property type="match status" value="1"/>
</dbReference>
<protein>
    <recommendedName>
        <fullName evidence="2">Capsule synthesis protein CapA domain-containing protein</fullName>
    </recommendedName>
</protein>
<dbReference type="SUPFAM" id="SSF56300">
    <property type="entry name" value="Metallo-dependent phosphatases"/>
    <property type="match status" value="1"/>
</dbReference>
<dbReference type="InterPro" id="IPR019079">
    <property type="entry name" value="Capsule_synth_CapA"/>
</dbReference>
<gene>
    <name evidence="3" type="ORF">AVDCRST_MAG79-1941</name>
</gene>
<dbReference type="PANTHER" id="PTHR33393:SF11">
    <property type="entry name" value="POLYGLUTAMINE SYNTHESIS ACCESSORY PROTEIN RV0574C-RELATED"/>
    <property type="match status" value="1"/>
</dbReference>
<name>A0A6J4U6D7_9ACTN</name>
<accession>A0A6J4U6D7</accession>
<organism evidence="3">
    <name type="scientific">uncultured Thermoleophilia bacterium</name>
    <dbReference type="NCBI Taxonomy" id="1497501"/>
    <lineage>
        <taxon>Bacteria</taxon>
        <taxon>Bacillati</taxon>
        <taxon>Actinomycetota</taxon>
        <taxon>Thermoleophilia</taxon>
        <taxon>environmental samples</taxon>
    </lineage>
</organism>
<reference evidence="3" key="1">
    <citation type="submission" date="2020-02" db="EMBL/GenBank/DDBJ databases">
        <authorList>
            <person name="Meier V. D."/>
        </authorList>
    </citation>
    <scope>NUCLEOTIDE SEQUENCE</scope>
    <source>
        <strain evidence="3">AVDCRST_MAG79</strain>
    </source>
</reference>
<dbReference type="Pfam" id="PF09587">
    <property type="entry name" value="PGA_cap"/>
    <property type="match status" value="1"/>
</dbReference>
<dbReference type="AlphaFoldDB" id="A0A6J4U6D7"/>